<reference evidence="14 15" key="1">
    <citation type="submission" date="2019-01" db="EMBL/GenBank/DDBJ databases">
        <title>Pseudolysobacter antarctica gen. nov., sp. nov., isolated from Fildes Peninsula, Antarctica.</title>
        <authorList>
            <person name="Wei Z."/>
            <person name="Peng F."/>
        </authorList>
    </citation>
    <scope>NUCLEOTIDE SEQUENCE [LARGE SCALE GENOMIC DNA]</scope>
    <source>
        <strain evidence="14 15">AQ6-296</strain>
    </source>
</reference>
<feature type="transmembrane region" description="Helical" evidence="11">
    <location>
        <begin position="228"/>
        <end position="246"/>
    </location>
</feature>
<dbReference type="Gene3D" id="2.70.150.10">
    <property type="entry name" value="Calcium-transporting ATPase, cytoplasmic transduction domain A"/>
    <property type="match status" value="1"/>
</dbReference>
<name>A0A411HG59_9GAMM</name>
<dbReference type="InterPro" id="IPR018303">
    <property type="entry name" value="ATPase_P-typ_P_site"/>
</dbReference>
<dbReference type="InterPro" id="IPR012348">
    <property type="entry name" value="RNR-like"/>
</dbReference>
<evidence type="ECO:0000313" key="15">
    <source>
        <dbReference type="Proteomes" id="UP000291562"/>
    </source>
</evidence>
<evidence type="ECO:0000256" key="8">
    <source>
        <dbReference type="ARBA" id="ARBA00022967"/>
    </source>
</evidence>
<dbReference type="Pfam" id="PF00122">
    <property type="entry name" value="E1-E2_ATPase"/>
    <property type="match status" value="1"/>
</dbReference>
<feature type="transmembrane region" description="Helical" evidence="11">
    <location>
        <begin position="482"/>
        <end position="505"/>
    </location>
</feature>
<evidence type="ECO:0000256" key="7">
    <source>
        <dbReference type="ARBA" id="ARBA00022840"/>
    </source>
</evidence>
<dbReference type="InterPro" id="IPR023214">
    <property type="entry name" value="HAD_sf"/>
</dbReference>
<dbReference type="EMBL" id="CP035704">
    <property type="protein sequence ID" value="QBB69441.1"/>
    <property type="molecule type" value="Genomic_DNA"/>
</dbReference>
<dbReference type="PANTHER" id="PTHR43520:SF8">
    <property type="entry name" value="P-TYPE CU(+) TRANSPORTER"/>
    <property type="match status" value="1"/>
</dbReference>
<dbReference type="InterPro" id="IPR009078">
    <property type="entry name" value="Ferritin-like_SF"/>
</dbReference>
<dbReference type="NCBIfam" id="TIGR01525">
    <property type="entry name" value="ATPase-IB_hvy"/>
    <property type="match status" value="1"/>
</dbReference>
<dbReference type="Gene3D" id="3.40.1110.10">
    <property type="entry name" value="Calcium-transporting ATPase, cytoplasmic domain N"/>
    <property type="match status" value="1"/>
</dbReference>
<dbReference type="PRINTS" id="PR00119">
    <property type="entry name" value="CATATPASE"/>
</dbReference>
<evidence type="ECO:0000256" key="2">
    <source>
        <dbReference type="ARBA" id="ARBA00006024"/>
    </source>
</evidence>
<feature type="transmembrane region" description="Helical" evidence="11">
    <location>
        <begin position="826"/>
        <end position="845"/>
    </location>
</feature>
<evidence type="ECO:0000256" key="10">
    <source>
        <dbReference type="ARBA" id="ARBA00023136"/>
    </source>
</evidence>
<dbReference type="GO" id="GO:0016887">
    <property type="term" value="F:ATP hydrolysis activity"/>
    <property type="evidence" value="ECO:0007669"/>
    <property type="project" value="InterPro"/>
</dbReference>
<feature type="region of interest" description="Disordered" evidence="12">
    <location>
        <begin position="1"/>
        <end position="22"/>
    </location>
</feature>
<keyword evidence="5 11" id="KW-0479">Metal-binding</keyword>
<organism evidence="14 15">
    <name type="scientific">Pseudolysobacter antarcticus</name>
    <dbReference type="NCBI Taxonomy" id="2511995"/>
    <lineage>
        <taxon>Bacteria</taxon>
        <taxon>Pseudomonadati</taxon>
        <taxon>Pseudomonadota</taxon>
        <taxon>Gammaproteobacteria</taxon>
        <taxon>Lysobacterales</taxon>
        <taxon>Rhodanobacteraceae</taxon>
        <taxon>Pseudolysobacter</taxon>
    </lineage>
</organism>
<evidence type="ECO:0000256" key="5">
    <source>
        <dbReference type="ARBA" id="ARBA00022723"/>
    </source>
</evidence>
<dbReference type="PROSITE" id="PS00154">
    <property type="entry name" value="ATPASE_E1_E2"/>
    <property type="match status" value="1"/>
</dbReference>
<keyword evidence="6 11" id="KW-0547">Nucleotide-binding</keyword>
<dbReference type="InterPro" id="IPR011017">
    <property type="entry name" value="TRASH_dom"/>
</dbReference>
<dbReference type="InterPro" id="IPR008250">
    <property type="entry name" value="ATPase_P-typ_transduc_dom_A_sf"/>
</dbReference>
<dbReference type="NCBIfam" id="TIGR01494">
    <property type="entry name" value="ATPase_P-type"/>
    <property type="match status" value="1"/>
</dbReference>
<dbReference type="InterPro" id="IPR027256">
    <property type="entry name" value="P-typ_ATPase_IB"/>
</dbReference>
<dbReference type="SFLD" id="SFLDG00002">
    <property type="entry name" value="C1.7:_P-type_atpase_like"/>
    <property type="match status" value="1"/>
</dbReference>
<evidence type="ECO:0000256" key="9">
    <source>
        <dbReference type="ARBA" id="ARBA00022989"/>
    </source>
</evidence>
<dbReference type="Gene3D" id="3.40.50.1000">
    <property type="entry name" value="HAD superfamily/HAD-like"/>
    <property type="match status" value="1"/>
</dbReference>
<feature type="transmembrane region" description="Helical" evidence="11">
    <location>
        <begin position="266"/>
        <end position="288"/>
    </location>
</feature>
<evidence type="ECO:0000256" key="1">
    <source>
        <dbReference type="ARBA" id="ARBA00004651"/>
    </source>
</evidence>
<feature type="transmembrane region" description="Helical" evidence="11">
    <location>
        <begin position="300"/>
        <end position="319"/>
    </location>
</feature>
<dbReference type="CDD" id="cd02094">
    <property type="entry name" value="P-type_ATPase_Cu-like"/>
    <property type="match status" value="1"/>
</dbReference>
<gene>
    <name evidence="14" type="primary">cadA</name>
    <name evidence="14" type="ORF">ELE36_03095</name>
</gene>
<keyword evidence="15" id="KW-1185">Reference proteome</keyword>
<feature type="domain" description="TRASH" evidence="13">
    <location>
        <begin position="94"/>
        <end position="132"/>
    </location>
</feature>
<keyword evidence="3 11" id="KW-1003">Cell membrane</keyword>
<dbReference type="GO" id="GO:0043682">
    <property type="term" value="F:P-type divalent copper transporter activity"/>
    <property type="evidence" value="ECO:0007669"/>
    <property type="project" value="TreeGrafter"/>
</dbReference>
<dbReference type="SUPFAM" id="SSF81665">
    <property type="entry name" value="Calcium ATPase, transmembrane domain M"/>
    <property type="match status" value="1"/>
</dbReference>
<dbReference type="SUPFAM" id="SSF81653">
    <property type="entry name" value="Calcium ATPase, transduction domain A"/>
    <property type="match status" value="1"/>
</dbReference>
<comment type="similarity">
    <text evidence="2 11">Belongs to the cation transport ATPase (P-type) (TC 3.A.3) family. Type IB subfamily.</text>
</comment>
<keyword evidence="7 11" id="KW-0067">ATP-binding</keyword>
<dbReference type="SFLD" id="SFLDF00027">
    <property type="entry name" value="p-type_atpase"/>
    <property type="match status" value="1"/>
</dbReference>
<evidence type="ECO:0000256" key="3">
    <source>
        <dbReference type="ARBA" id="ARBA00022475"/>
    </source>
</evidence>
<dbReference type="Pfam" id="PF04945">
    <property type="entry name" value="YHS"/>
    <property type="match status" value="1"/>
</dbReference>
<dbReference type="InterPro" id="IPR045800">
    <property type="entry name" value="HMBD"/>
</dbReference>
<dbReference type="GO" id="GO:0016491">
    <property type="term" value="F:oxidoreductase activity"/>
    <property type="evidence" value="ECO:0007669"/>
    <property type="project" value="InterPro"/>
</dbReference>
<dbReference type="GO" id="GO:0005507">
    <property type="term" value="F:copper ion binding"/>
    <property type="evidence" value="ECO:0007669"/>
    <property type="project" value="TreeGrafter"/>
</dbReference>
<dbReference type="InterPro" id="IPR023299">
    <property type="entry name" value="ATPase_P-typ_cyto_dom_N"/>
</dbReference>
<evidence type="ECO:0000256" key="12">
    <source>
        <dbReference type="SAM" id="MobiDB-lite"/>
    </source>
</evidence>
<feature type="transmembrane region" description="Helical" evidence="11">
    <location>
        <begin position="197"/>
        <end position="216"/>
    </location>
</feature>
<dbReference type="GO" id="GO:0005524">
    <property type="term" value="F:ATP binding"/>
    <property type="evidence" value="ECO:0007669"/>
    <property type="project" value="UniProtKB-UniRule"/>
</dbReference>
<evidence type="ECO:0000313" key="14">
    <source>
        <dbReference type="EMBL" id="QBB69441.1"/>
    </source>
</evidence>
<comment type="subcellular location">
    <subcellularLocation>
        <location evidence="1">Cell membrane</location>
        <topology evidence="1">Multi-pass membrane protein</topology>
    </subcellularLocation>
</comment>
<evidence type="ECO:0000256" key="4">
    <source>
        <dbReference type="ARBA" id="ARBA00022692"/>
    </source>
</evidence>
<dbReference type="Pfam" id="PF00702">
    <property type="entry name" value="Hydrolase"/>
    <property type="match status" value="1"/>
</dbReference>
<dbReference type="PRINTS" id="PR00943">
    <property type="entry name" value="CUATPASE"/>
</dbReference>
<dbReference type="NCBIfam" id="TIGR01511">
    <property type="entry name" value="ATPase-IB1_Cu"/>
    <property type="match status" value="1"/>
</dbReference>
<dbReference type="GO" id="GO:0060003">
    <property type="term" value="P:copper ion export"/>
    <property type="evidence" value="ECO:0007669"/>
    <property type="project" value="UniProtKB-ARBA"/>
</dbReference>
<dbReference type="OrthoDB" id="9814270at2"/>
<feature type="transmembrane region" description="Helical" evidence="11">
    <location>
        <begin position="802"/>
        <end position="820"/>
    </location>
</feature>
<keyword evidence="8" id="KW-1278">Translocase</keyword>
<dbReference type="InterPro" id="IPR044492">
    <property type="entry name" value="P_typ_ATPase_HD_dom"/>
</dbReference>
<keyword evidence="14" id="KW-0378">Hydrolase</keyword>
<proteinExistence type="inferred from homology"/>
<dbReference type="InterPro" id="IPR007029">
    <property type="entry name" value="YHS_dom"/>
</dbReference>
<sequence length="852" mass="89225">MPGRREFGGVSHSGRAHPQGECMNLHSIKPQTAAPTASSDVAKRSTRSCCKPVCSTPHPTSSTSQPPGSVKPITTAHSCCSSKGGPGTSEQARDPVCGMPVDPLTSAHHANYSGRTFYFCSAGCRAKFVAEPARYLHATPKPMEPPVAVGTIYTCPMHPEIQQVGPGNCPKCGMTLEPMTPSSEQDDSELDAVRRKFFVSAALAIPLLLIAMGPHLFGVHFGETTAHILRWIELALSAPLVLWAGANYYRRGWNGLLIGSPNMYTLIGLGVLVAFGFSLAATFLPAAFPPAMRDMHGMVGVYFESAGVIVALVLLGEWLELRARGKTSEAIRRLLDLAPKTARRIAADGSEEDIALDQVRVGDILRVRPGEKVPVDGVVIDGTSSIDESLLTGEPIPVEKRIDDRTTGGTLNGTGSLKIRADRIGSDSVLSQIVELVSKAQRSKAPLQKLADRVSVFFVPAVVAVALLTFAAWLIWGPEPRLAYAIVNAVAVLIIACPCALGLATPISITVASGRGAEVGVLFRDAAAIEGLAHVDVLVLDKTGTLTEGKPVLTDVLTVTDVAESELLTIAVALEAASEHPLARAIIDGAKSRGIAAPEVSNFAAVTGQGVRGTIGTALVALGNAALMESIGADPAPMASRADALRSQAKTVMFLARDGHLVGCVAVQDPIKQDTRQTLAALQAEKLRLVMLTGDSEVTAHAVATQLGIDEYHASQTPANKADWIAAAKAAGAHVAMAGDGVNDAPALAAADVGIAMGNGSDIAKESAQITLVKGELAGILRARRLALAAVRNIHQNLTFAFAYNVLGIPLAAGVLYPFFGWLLSPMIAALAMSFSSVSVISNALRLKRAKI</sequence>
<dbReference type="InterPro" id="IPR036412">
    <property type="entry name" value="HAD-like_sf"/>
</dbReference>
<dbReference type="EC" id="3.6.3.3" evidence="14"/>
<dbReference type="SUPFAM" id="SSF56784">
    <property type="entry name" value="HAD-like"/>
    <property type="match status" value="1"/>
</dbReference>
<protein>
    <submittedName>
        <fullName evidence="14">Cadmium-translocating P-type ATPase</fullName>
        <ecNumber evidence="14">3.6.3.3</ecNumber>
    </submittedName>
</protein>
<keyword evidence="9 11" id="KW-1133">Transmembrane helix</keyword>
<dbReference type="PANTHER" id="PTHR43520">
    <property type="entry name" value="ATP7, ISOFORM B"/>
    <property type="match status" value="1"/>
</dbReference>
<keyword evidence="10 11" id="KW-0472">Membrane</keyword>
<dbReference type="GO" id="GO:0005886">
    <property type="term" value="C:plasma membrane"/>
    <property type="evidence" value="ECO:0007669"/>
    <property type="project" value="UniProtKB-SubCell"/>
</dbReference>
<dbReference type="SUPFAM" id="SSF47240">
    <property type="entry name" value="Ferritin-like"/>
    <property type="match status" value="1"/>
</dbReference>
<evidence type="ECO:0000259" key="13">
    <source>
        <dbReference type="SMART" id="SM00746"/>
    </source>
</evidence>
<dbReference type="Pfam" id="PF19335">
    <property type="entry name" value="HMBD"/>
    <property type="match status" value="1"/>
</dbReference>
<dbReference type="AlphaFoldDB" id="A0A411HG59"/>
<evidence type="ECO:0000256" key="11">
    <source>
        <dbReference type="RuleBase" id="RU362081"/>
    </source>
</evidence>
<keyword evidence="4 11" id="KW-0812">Transmembrane</keyword>
<accession>A0A411HG59</accession>
<dbReference type="InterPro" id="IPR001757">
    <property type="entry name" value="P_typ_ATPase"/>
</dbReference>
<feature type="transmembrane region" description="Helical" evidence="11">
    <location>
        <begin position="454"/>
        <end position="476"/>
    </location>
</feature>
<dbReference type="KEGG" id="xbc:ELE36_03095"/>
<dbReference type="InterPro" id="IPR023298">
    <property type="entry name" value="ATPase_P-typ_TM_dom_sf"/>
</dbReference>
<dbReference type="InterPro" id="IPR059000">
    <property type="entry name" value="ATPase_P-type_domA"/>
</dbReference>
<dbReference type="SFLD" id="SFLDS00003">
    <property type="entry name" value="Haloacid_Dehalogenase"/>
    <property type="match status" value="1"/>
</dbReference>
<dbReference type="FunFam" id="2.70.150.10:FF:000020">
    <property type="entry name" value="Copper-exporting P-type ATPase A"/>
    <property type="match status" value="1"/>
</dbReference>
<evidence type="ECO:0000256" key="6">
    <source>
        <dbReference type="ARBA" id="ARBA00022741"/>
    </source>
</evidence>
<dbReference type="NCBIfam" id="TIGR01512">
    <property type="entry name" value="ATPase-IB2_Cd"/>
    <property type="match status" value="1"/>
</dbReference>
<dbReference type="Proteomes" id="UP000291562">
    <property type="component" value="Chromosome"/>
</dbReference>
<dbReference type="Gene3D" id="1.10.620.20">
    <property type="entry name" value="Ribonucleotide Reductase, subunit A"/>
    <property type="match status" value="1"/>
</dbReference>
<dbReference type="GO" id="GO:0055070">
    <property type="term" value="P:copper ion homeostasis"/>
    <property type="evidence" value="ECO:0007669"/>
    <property type="project" value="TreeGrafter"/>
</dbReference>
<dbReference type="SMART" id="SM00746">
    <property type="entry name" value="TRASH"/>
    <property type="match status" value="1"/>
</dbReference>